<comment type="caution">
    <text evidence="2">The sequence shown here is derived from an EMBL/GenBank/DDBJ whole genome shotgun (WGS) entry which is preliminary data.</text>
</comment>
<organism evidence="2 3">
    <name type="scientific">Paraconexibacter algicola</name>
    <dbReference type="NCBI Taxonomy" id="2133960"/>
    <lineage>
        <taxon>Bacteria</taxon>
        <taxon>Bacillati</taxon>
        <taxon>Actinomycetota</taxon>
        <taxon>Thermoleophilia</taxon>
        <taxon>Solirubrobacterales</taxon>
        <taxon>Paraconexibacteraceae</taxon>
        <taxon>Paraconexibacter</taxon>
    </lineage>
</organism>
<dbReference type="InterPro" id="IPR008030">
    <property type="entry name" value="NmrA-like"/>
</dbReference>
<evidence type="ECO:0000313" key="2">
    <source>
        <dbReference type="EMBL" id="PTL59188.1"/>
    </source>
</evidence>
<dbReference type="PANTHER" id="PTHR43162">
    <property type="match status" value="1"/>
</dbReference>
<accession>A0A2T4UIX6</accession>
<sequence length="258" mass="26657">MIAVLGATGRIGGEVMRLLEARGAQARALRRPEVDLRDEPSVRRALDGATRLFLVTPHGPEQDLLEAAAVRAAADAGIGHVVKVSGGAASLGPNGASATATAHWRTEQLLGASGMGFSFLRPSMFQQGVLGLPRVGPVLVAPLGRAPIAMIDLRDVAAVAASVLLDPTPATGAWQLTGPRGVTLAEIAAAVGARYLPIPARLAARGLARRGASPFEIEHVVRMAAYFASGADGTPTDHVERLTGRAPRPVEALLTETS</sequence>
<dbReference type="Pfam" id="PF05368">
    <property type="entry name" value="NmrA"/>
    <property type="match status" value="1"/>
</dbReference>
<protein>
    <recommendedName>
        <fullName evidence="1">NmrA-like domain-containing protein</fullName>
    </recommendedName>
</protein>
<evidence type="ECO:0000313" key="3">
    <source>
        <dbReference type="Proteomes" id="UP000240739"/>
    </source>
</evidence>
<name>A0A2T4UIX6_9ACTN</name>
<evidence type="ECO:0000259" key="1">
    <source>
        <dbReference type="Pfam" id="PF05368"/>
    </source>
</evidence>
<reference evidence="2 3" key="1">
    <citation type="submission" date="2018-03" db="EMBL/GenBank/DDBJ databases">
        <title>Aquarubrobacter algicola gen. nov., sp. nov., a novel actinobacterium isolated from shallow eutrophic lake during the end of cyanobacterial harmful algal blooms.</title>
        <authorList>
            <person name="Chun S.J."/>
        </authorList>
    </citation>
    <scope>NUCLEOTIDE SEQUENCE [LARGE SCALE GENOMIC DNA]</scope>
    <source>
        <strain evidence="2 3">Seoho-28</strain>
    </source>
</reference>
<dbReference type="Gene3D" id="3.40.50.720">
    <property type="entry name" value="NAD(P)-binding Rossmann-like Domain"/>
    <property type="match status" value="1"/>
</dbReference>
<dbReference type="SUPFAM" id="SSF51735">
    <property type="entry name" value="NAD(P)-binding Rossmann-fold domains"/>
    <property type="match status" value="1"/>
</dbReference>
<keyword evidence="3" id="KW-1185">Reference proteome</keyword>
<dbReference type="InterPro" id="IPR051604">
    <property type="entry name" value="Ergot_Alk_Oxidoreductase"/>
</dbReference>
<gene>
    <name evidence="2" type="ORF">C7Y72_05760</name>
</gene>
<dbReference type="AlphaFoldDB" id="A0A2T4UIX6"/>
<feature type="domain" description="NmrA-like" evidence="1">
    <location>
        <begin position="2"/>
        <end position="188"/>
    </location>
</feature>
<dbReference type="Gene3D" id="3.90.25.10">
    <property type="entry name" value="UDP-galactose 4-epimerase, domain 1"/>
    <property type="match status" value="1"/>
</dbReference>
<dbReference type="Proteomes" id="UP000240739">
    <property type="component" value="Unassembled WGS sequence"/>
</dbReference>
<proteinExistence type="predicted"/>
<dbReference type="OrthoDB" id="3243290at2"/>
<dbReference type="InterPro" id="IPR036291">
    <property type="entry name" value="NAD(P)-bd_dom_sf"/>
</dbReference>
<dbReference type="RefSeq" id="WP_107567624.1">
    <property type="nucleotide sequence ID" value="NZ_PYYB01000001.1"/>
</dbReference>
<dbReference type="EMBL" id="PYYB01000001">
    <property type="protein sequence ID" value="PTL59188.1"/>
    <property type="molecule type" value="Genomic_DNA"/>
</dbReference>
<dbReference type="PANTHER" id="PTHR43162:SF1">
    <property type="entry name" value="PRESTALK A DIFFERENTIATION PROTEIN A"/>
    <property type="match status" value="1"/>
</dbReference>